<dbReference type="GO" id="GO:0050661">
    <property type="term" value="F:NADP binding"/>
    <property type="evidence" value="ECO:0007669"/>
    <property type="project" value="InterPro"/>
</dbReference>
<dbReference type="PRINTS" id="PR00070">
    <property type="entry name" value="DHFR"/>
</dbReference>
<proteinExistence type="inferred from homology"/>
<dbReference type="Proteomes" id="UP000531216">
    <property type="component" value="Unassembled WGS sequence"/>
</dbReference>
<dbReference type="InterPro" id="IPR017925">
    <property type="entry name" value="DHFR_CS"/>
</dbReference>
<dbReference type="GO" id="GO:0006730">
    <property type="term" value="P:one-carbon metabolic process"/>
    <property type="evidence" value="ECO:0007669"/>
    <property type="project" value="UniProtKB-KW"/>
</dbReference>
<keyword evidence="6 8" id="KW-0560">Oxidoreductase</keyword>
<feature type="domain" description="DHFR" evidence="11">
    <location>
        <begin position="5"/>
        <end position="169"/>
    </location>
</feature>
<comment type="caution">
    <text evidence="12">The sequence shown here is derived from an EMBL/GenBank/DDBJ whole genome shotgun (WGS) entry which is preliminary data.</text>
</comment>
<evidence type="ECO:0000256" key="6">
    <source>
        <dbReference type="ARBA" id="ARBA00023002"/>
    </source>
</evidence>
<dbReference type="GO" id="GO:0046654">
    <property type="term" value="P:tetrahydrofolate biosynthetic process"/>
    <property type="evidence" value="ECO:0007669"/>
    <property type="project" value="UniProtKB-UniPathway"/>
</dbReference>
<evidence type="ECO:0000256" key="9">
    <source>
        <dbReference type="RuleBase" id="RU004474"/>
    </source>
</evidence>
<evidence type="ECO:0000256" key="10">
    <source>
        <dbReference type="SAM" id="MobiDB-lite"/>
    </source>
</evidence>
<evidence type="ECO:0000256" key="1">
    <source>
        <dbReference type="ARBA" id="ARBA00004903"/>
    </source>
</evidence>
<dbReference type="EC" id="1.5.1.3" evidence="3 8"/>
<gene>
    <name evidence="12" type="ORF">GGR05_002753</name>
</gene>
<evidence type="ECO:0000256" key="4">
    <source>
        <dbReference type="ARBA" id="ARBA00022563"/>
    </source>
</evidence>
<keyword evidence="13" id="KW-1185">Reference proteome</keyword>
<dbReference type="PIRSF" id="PIRSF000194">
    <property type="entry name" value="DHFR"/>
    <property type="match status" value="1"/>
</dbReference>
<dbReference type="SUPFAM" id="SSF53597">
    <property type="entry name" value="Dihydrofolate reductase-like"/>
    <property type="match status" value="1"/>
</dbReference>
<evidence type="ECO:0000256" key="5">
    <source>
        <dbReference type="ARBA" id="ARBA00022857"/>
    </source>
</evidence>
<dbReference type="Gene3D" id="3.40.430.10">
    <property type="entry name" value="Dihydrofolate Reductase, subunit A"/>
    <property type="match status" value="1"/>
</dbReference>
<evidence type="ECO:0000256" key="8">
    <source>
        <dbReference type="PIRNR" id="PIRNR000194"/>
    </source>
</evidence>
<dbReference type="EMBL" id="JACIDO010000005">
    <property type="protein sequence ID" value="MBB3936599.1"/>
    <property type="molecule type" value="Genomic_DNA"/>
</dbReference>
<feature type="compositionally biased region" description="Basic and acidic residues" evidence="10">
    <location>
        <begin position="155"/>
        <end position="174"/>
    </location>
</feature>
<dbReference type="CDD" id="cd00209">
    <property type="entry name" value="DHFR"/>
    <property type="match status" value="1"/>
</dbReference>
<keyword evidence="5 8" id="KW-0521">NADP</keyword>
<evidence type="ECO:0000313" key="13">
    <source>
        <dbReference type="Proteomes" id="UP000531216"/>
    </source>
</evidence>
<dbReference type="PANTHER" id="PTHR48069">
    <property type="entry name" value="DIHYDROFOLATE REDUCTASE"/>
    <property type="match status" value="1"/>
</dbReference>
<dbReference type="GO" id="GO:0046452">
    <property type="term" value="P:dihydrofolate metabolic process"/>
    <property type="evidence" value="ECO:0007669"/>
    <property type="project" value="TreeGrafter"/>
</dbReference>
<dbReference type="PROSITE" id="PS51330">
    <property type="entry name" value="DHFR_2"/>
    <property type="match status" value="1"/>
</dbReference>
<dbReference type="PROSITE" id="PS00075">
    <property type="entry name" value="DHFR_1"/>
    <property type="match status" value="1"/>
</dbReference>
<evidence type="ECO:0000256" key="7">
    <source>
        <dbReference type="ARBA" id="ARBA00025067"/>
    </source>
</evidence>
<comment type="catalytic activity">
    <reaction evidence="8">
        <text>(6S)-5,6,7,8-tetrahydrofolate + NADP(+) = 7,8-dihydrofolate + NADPH + H(+)</text>
        <dbReference type="Rhea" id="RHEA:15009"/>
        <dbReference type="ChEBI" id="CHEBI:15378"/>
        <dbReference type="ChEBI" id="CHEBI:57451"/>
        <dbReference type="ChEBI" id="CHEBI:57453"/>
        <dbReference type="ChEBI" id="CHEBI:57783"/>
        <dbReference type="ChEBI" id="CHEBI:58349"/>
        <dbReference type="EC" id="1.5.1.3"/>
    </reaction>
</comment>
<protein>
    <recommendedName>
        <fullName evidence="3 8">Dihydrofolate reductase</fullName>
        <ecNumber evidence="3 8">1.5.1.3</ecNumber>
    </recommendedName>
</protein>
<dbReference type="OrthoDB" id="9804315at2"/>
<dbReference type="Pfam" id="PF00186">
    <property type="entry name" value="DHFR_1"/>
    <property type="match status" value="1"/>
</dbReference>
<accession>A0A7W6FUU4</accession>
<comment type="function">
    <text evidence="7 8">Key enzyme in folate metabolism. Catalyzes an essential reaction for de novo glycine and purine synthesis, and for DNA precursor synthesis.</text>
</comment>
<evidence type="ECO:0000256" key="2">
    <source>
        <dbReference type="ARBA" id="ARBA00009539"/>
    </source>
</evidence>
<dbReference type="GO" id="GO:0046655">
    <property type="term" value="P:folic acid metabolic process"/>
    <property type="evidence" value="ECO:0007669"/>
    <property type="project" value="TreeGrafter"/>
</dbReference>
<dbReference type="GO" id="GO:0004146">
    <property type="term" value="F:dihydrofolate reductase activity"/>
    <property type="evidence" value="ECO:0007669"/>
    <property type="project" value="UniProtKB-EC"/>
</dbReference>
<sequence length="174" mass="18630">MSALPLVAVVATAANGVIGFQGGMPWSVPSDLRRYRALTMGKPMIMGRRTLESIGRVLPGRDTIVLTRASEPPFEGAILARSPDEAIALAARAADRRGANEIVIAGGGEIYRAFLPRTIRVERTVIGAEPTGDAFFPDLAAAGFRLVAEENGAADPRDSAPTRYERWERASSPR</sequence>
<dbReference type="InterPro" id="IPR024072">
    <property type="entry name" value="DHFR-like_dom_sf"/>
</dbReference>
<dbReference type="PANTHER" id="PTHR48069:SF3">
    <property type="entry name" value="DIHYDROFOLATE REDUCTASE"/>
    <property type="match status" value="1"/>
</dbReference>
<evidence type="ECO:0000259" key="11">
    <source>
        <dbReference type="PROSITE" id="PS51330"/>
    </source>
</evidence>
<dbReference type="RefSeq" id="WP_090962260.1">
    <property type="nucleotide sequence ID" value="NZ_FOOA01000005.1"/>
</dbReference>
<dbReference type="UniPathway" id="UPA00077">
    <property type="reaction ID" value="UER00158"/>
</dbReference>
<dbReference type="InterPro" id="IPR001796">
    <property type="entry name" value="DHFR_dom"/>
</dbReference>
<comment type="pathway">
    <text evidence="1 8">Cofactor biosynthesis; tetrahydrofolate biosynthesis; 5,6,7,8-tetrahydrofolate from 7,8-dihydrofolate: step 1/1.</text>
</comment>
<keyword evidence="4 8" id="KW-0554">One-carbon metabolism</keyword>
<dbReference type="AlphaFoldDB" id="A0A7W6FUU4"/>
<feature type="region of interest" description="Disordered" evidence="10">
    <location>
        <begin position="150"/>
        <end position="174"/>
    </location>
</feature>
<evidence type="ECO:0000313" key="12">
    <source>
        <dbReference type="EMBL" id="MBB3936599.1"/>
    </source>
</evidence>
<evidence type="ECO:0000256" key="3">
    <source>
        <dbReference type="ARBA" id="ARBA00012856"/>
    </source>
</evidence>
<dbReference type="InterPro" id="IPR012259">
    <property type="entry name" value="DHFR"/>
</dbReference>
<dbReference type="GO" id="GO:0005829">
    <property type="term" value="C:cytosol"/>
    <property type="evidence" value="ECO:0007669"/>
    <property type="project" value="TreeGrafter"/>
</dbReference>
<comment type="similarity">
    <text evidence="2 8 9">Belongs to the dihydrofolate reductase family.</text>
</comment>
<organism evidence="12 13">
    <name type="scientific">Aureimonas phyllosphaerae</name>
    <dbReference type="NCBI Taxonomy" id="1166078"/>
    <lineage>
        <taxon>Bacteria</taxon>
        <taxon>Pseudomonadati</taxon>
        <taxon>Pseudomonadota</taxon>
        <taxon>Alphaproteobacteria</taxon>
        <taxon>Hyphomicrobiales</taxon>
        <taxon>Aurantimonadaceae</taxon>
        <taxon>Aureimonas</taxon>
    </lineage>
</organism>
<reference evidence="12 13" key="1">
    <citation type="submission" date="2020-08" db="EMBL/GenBank/DDBJ databases">
        <title>Genomic Encyclopedia of Type Strains, Phase IV (KMG-IV): sequencing the most valuable type-strain genomes for metagenomic binning, comparative biology and taxonomic classification.</title>
        <authorList>
            <person name="Goeker M."/>
        </authorList>
    </citation>
    <scope>NUCLEOTIDE SEQUENCE [LARGE SCALE GENOMIC DNA]</scope>
    <source>
        <strain evidence="12 13">DSM 25024</strain>
    </source>
</reference>
<name>A0A7W6FUU4_9HYPH</name>